<keyword evidence="1" id="KW-0040">ANK repeat</keyword>
<evidence type="ECO:0000256" key="1">
    <source>
        <dbReference type="PROSITE-ProRule" id="PRU00023"/>
    </source>
</evidence>
<dbReference type="Proteomes" id="UP001152797">
    <property type="component" value="Unassembled WGS sequence"/>
</dbReference>
<dbReference type="EMBL" id="CAMXCT010006777">
    <property type="protein sequence ID" value="CAI4019854.1"/>
    <property type="molecule type" value="Genomic_DNA"/>
</dbReference>
<organism evidence="2">
    <name type="scientific">Cladocopium goreaui</name>
    <dbReference type="NCBI Taxonomy" id="2562237"/>
    <lineage>
        <taxon>Eukaryota</taxon>
        <taxon>Sar</taxon>
        <taxon>Alveolata</taxon>
        <taxon>Dinophyceae</taxon>
        <taxon>Suessiales</taxon>
        <taxon>Symbiodiniaceae</taxon>
        <taxon>Cladocopium</taxon>
    </lineage>
</organism>
<proteinExistence type="predicted"/>
<evidence type="ECO:0000313" key="3">
    <source>
        <dbReference type="EMBL" id="CAL1173229.1"/>
    </source>
</evidence>
<protein>
    <submittedName>
        <fullName evidence="4">Delta-latroinsectotoxin-Lt1a (Delta-LIT-Lt1a) (Delta-latroinsectotoxin) (Delta-LIT)</fullName>
    </submittedName>
</protein>
<evidence type="ECO:0000313" key="2">
    <source>
        <dbReference type="EMBL" id="CAI4019854.1"/>
    </source>
</evidence>
<dbReference type="SUPFAM" id="SSF48403">
    <property type="entry name" value="Ankyrin repeat"/>
    <property type="match status" value="1"/>
</dbReference>
<dbReference type="Gene3D" id="1.25.40.20">
    <property type="entry name" value="Ankyrin repeat-containing domain"/>
    <property type="match status" value="1"/>
</dbReference>
<dbReference type="EMBL" id="CAMXCT030006777">
    <property type="protein sequence ID" value="CAL4807166.1"/>
    <property type="molecule type" value="Genomic_DNA"/>
</dbReference>
<evidence type="ECO:0000313" key="4">
    <source>
        <dbReference type="EMBL" id="CAL4807166.1"/>
    </source>
</evidence>
<dbReference type="InterPro" id="IPR036770">
    <property type="entry name" value="Ankyrin_rpt-contain_sf"/>
</dbReference>
<dbReference type="PROSITE" id="PS50088">
    <property type="entry name" value="ANK_REPEAT"/>
    <property type="match status" value="1"/>
</dbReference>
<dbReference type="OrthoDB" id="539213at2759"/>
<sequence>MGLLYGEDRKADALLCPDPQLTSMLFAAHGDIHWRDDSGHTPLTFAAHIGYAAGVRWLIEQRAEVNGTAADGRTALNYATHYRFEPVVQTVYAKFLITTT</sequence>
<dbReference type="AlphaFoldDB" id="A0A9P1M5A0"/>
<dbReference type="EMBL" id="CAMXCT020006777">
    <property type="protein sequence ID" value="CAL1173229.1"/>
    <property type="molecule type" value="Genomic_DNA"/>
</dbReference>
<feature type="repeat" description="ANK" evidence="1">
    <location>
        <begin position="38"/>
        <end position="70"/>
    </location>
</feature>
<gene>
    <name evidence="2" type="ORF">C1SCF055_LOCUS44317</name>
</gene>
<comment type="caution">
    <text evidence="2">The sequence shown here is derived from an EMBL/GenBank/DDBJ whole genome shotgun (WGS) entry which is preliminary data.</text>
</comment>
<dbReference type="Pfam" id="PF12796">
    <property type="entry name" value="Ank_2"/>
    <property type="match status" value="1"/>
</dbReference>
<evidence type="ECO:0000313" key="5">
    <source>
        <dbReference type="Proteomes" id="UP001152797"/>
    </source>
</evidence>
<reference evidence="2" key="1">
    <citation type="submission" date="2022-10" db="EMBL/GenBank/DDBJ databases">
        <authorList>
            <person name="Chen Y."/>
            <person name="Dougan E. K."/>
            <person name="Chan C."/>
            <person name="Rhodes N."/>
            <person name="Thang M."/>
        </authorList>
    </citation>
    <scope>NUCLEOTIDE SEQUENCE</scope>
</reference>
<dbReference type="InterPro" id="IPR002110">
    <property type="entry name" value="Ankyrin_rpt"/>
</dbReference>
<accession>A0A9P1M5A0</accession>
<name>A0A9P1M5A0_9DINO</name>
<reference evidence="3" key="2">
    <citation type="submission" date="2024-04" db="EMBL/GenBank/DDBJ databases">
        <authorList>
            <person name="Chen Y."/>
            <person name="Shah S."/>
            <person name="Dougan E. K."/>
            <person name="Thang M."/>
            <person name="Chan C."/>
        </authorList>
    </citation>
    <scope>NUCLEOTIDE SEQUENCE [LARGE SCALE GENOMIC DNA]</scope>
</reference>
<dbReference type="PROSITE" id="PS50297">
    <property type="entry name" value="ANK_REP_REGION"/>
    <property type="match status" value="1"/>
</dbReference>
<keyword evidence="5" id="KW-1185">Reference proteome</keyword>